<feature type="compositionally biased region" description="Polar residues" evidence="5">
    <location>
        <begin position="127"/>
        <end position="139"/>
    </location>
</feature>
<feature type="region of interest" description="Disordered" evidence="5">
    <location>
        <begin position="107"/>
        <end position="139"/>
    </location>
</feature>
<dbReference type="PROSITE" id="PS50053">
    <property type="entry name" value="UBIQUITIN_2"/>
    <property type="match status" value="1"/>
</dbReference>
<feature type="transmembrane region" description="Helical" evidence="6">
    <location>
        <begin position="322"/>
        <end position="341"/>
    </location>
</feature>
<feature type="domain" description="Ubiquitin-like" evidence="7">
    <location>
        <begin position="4"/>
        <end position="64"/>
    </location>
</feature>
<sequence>MSLVAIRVELPAYSHSFTVQVPLSATVWDVKQEVTKLCPGAPRAEGQRLIWRGRALQDIEKIEDIWKSDETRCVHLAVHPSAWASSPPHPPPALLQRTHIESQPAPRQYVNPTQIPPTYGLQPHGMQPQTYGSQPQTHGFQPAAPSISPLYYLMHKHNSALSVLFSGRLFTPPASAPDPELWRIVAVNIYRNKGWDWPSVFDEEYPPLGILAKALNMSNGFPYLTLVTPNATPTPIQAHALKVLSYTFHILSRSSDPSLYPPMSYISYSVGTPSDINERLQQLGLPPLRYNQIPNINPNDPNNRNPVAGGAAVELRGIPMRALMVPLIMLLFRTLLLMYFFSPSKRPLFGILLCTWIVYEAWNAMRAVLVDGNERQAQGAAPRMGAPAAGGRVPNAPGRPAPRQGRPAPGAPGLAPAQNATRNHADAVLDRLSTLNLSAEDAILDSDSNAHAPGVRHRVKTFLSLFLMTLYPASWDRRRATLRRREGRIRTEANARDIPQADGEESEARTMARAQLLARHARRPAWVREYLQRVQNAEWVDDA</sequence>
<reference evidence="8 9" key="1">
    <citation type="submission" date="2016-03" db="EMBL/GenBank/DDBJ databases">
        <title>Whole genome sequencing of Grifola frondosa 9006-11.</title>
        <authorList>
            <person name="Min B."/>
            <person name="Park H."/>
            <person name="Kim J.-G."/>
            <person name="Cho H."/>
            <person name="Oh Y.-L."/>
            <person name="Kong W.-S."/>
            <person name="Choi I.-G."/>
        </authorList>
    </citation>
    <scope>NUCLEOTIDE SEQUENCE [LARGE SCALE GENOMIC DNA]</scope>
    <source>
        <strain evidence="8 9">9006-11</strain>
    </source>
</reference>
<keyword evidence="2 6" id="KW-0812">Transmembrane</keyword>
<keyword evidence="9" id="KW-1185">Reference proteome</keyword>
<proteinExistence type="predicted"/>
<dbReference type="STRING" id="5627.A0A1C7MJI7"/>
<name>A0A1C7MJI7_GRIFR</name>
<dbReference type="SUPFAM" id="SSF54236">
    <property type="entry name" value="Ubiquitin-like"/>
    <property type="match status" value="1"/>
</dbReference>
<accession>A0A1C7MJI7</accession>
<dbReference type="InterPro" id="IPR029071">
    <property type="entry name" value="Ubiquitin-like_domsf"/>
</dbReference>
<evidence type="ECO:0000256" key="5">
    <source>
        <dbReference type="SAM" id="MobiDB-lite"/>
    </source>
</evidence>
<dbReference type="Proteomes" id="UP000092993">
    <property type="component" value="Unassembled WGS sequence"/>
</dbReference>
<dbReference type="GO" id="GO:0016020">
    <property type="term" value="C:membrane"/>
    <property type="evidence" value="ECO:0007669"/>
    <property type="project" value="UniProtKB-SubCell"/>
</dbReference>
<keyword evidence="3 6" id="KW-1133">Transmembrane helix</keyword>
<dbReference type="PANTHER" id="PTHR12943">
    <property type="entry name" value="HOMOCYSTEINE-RESPONSIVE ENDOPLASMIC RETICULUM-RESIDENT UNIQUITIN-LIKE DOMAIN HERPUD PROTEIN FAMILY MEMBER"/>
    <property type="match status" value="1"/>
</dbReference>
<dbReference type="EMBL" id="LUGG01000003">
    <property type="protein sequence ID" value="OBZ76980.1"/>
    <property type="molecule type" value="Genomic_DNA"/>
</dbReference>
<dbReference type="InterPro" id="IPR039751">
    <property type="entry name" value="HERPUD1/2"/>
</dbReference>
<keyword evidence="4 6" id="KW-0472">Membrane</keyword>
<protein>
    <recommendedName>
        <fullName evidence="7">Ubiquitin-like domain-containing protein</fullName>
    </recommendedName>
</protein>
<dbReference type="OMA" id="YEAWNAM"/>
<dbReference type="InterPro" id="IPR000626">
    <property type="entry name" value="Ubiquitin-like_dom"/>
</dbReference>
<evidence type="ECO:0000256" key="4">
    <source>
        <dbReference type="ARBA" id="ARBA00023136"/>
    </source>
</evidence>
<gene>
    <name evidence="8" type="ORF">A0H81_03795</name>
</gene>
<feature type="region of interest" description="Disordered" evidence="5">
    <location>
        <begin position="379"/>
        <end position="420"/>
    </location>
</feature>
<dbReference type="Gene3D" id="3.10.20.90">
    <property type="entry name" value="Phosphatidylinositol 3-kinase Catalytic Subunit, Chain A, domain 1"/>
    <property type="match status" value="1"/>
</dbReference>
<comment type="subcellular location">
    <subcellularLocation>
        <location evidence="1">Membrane</location>
    </subcellularLocation>
</comment>
<evidence type="ECO:0000313" key="8">
    <source>
        <dbReference type="EMBL" id="OBZ76980.1"/>
    </source>
</evidence>
<evidence type="ECO:0000256" key="1">
    <source>
        <dbReference type="ARBA" id="ARBA00004370"/>
    </source>
</evidence>
<evidence type="ECO:0000256" key="3">
    <source>
        <dbReference type="ARBA" id="ARBA00022989"/>
    </source>
</evidence>
<evidence type="ECO:0000313" key="9">
    <source>
        <dbReference type="Proteomes" id="UP000092993"/>
    </source>
</evidence>
<dbReference type="GO" id="GO:0030968">
    <property type="term" value="P:endoplasmic reticulum unfolded protein response"/>
    <property type="evidence" value="ECO:0007669"/>
    <property type="project" value="TreeGrafter"/>
</dbReference>
<dbReference type="AlphaFoldDB" id="A0A1C7MJI7"/>
<feature type="transmembrane region" description="Helical" evidence="6">
    <location>
        <begin position="347"/>
        <end position="365"/>
    </location>
</feature>
<comment type="caution">
    <text evidence="8">The sequence shown here is derived from an EMBL/GenBank/DDBJ whole genome shotgun (WGS) entry which is preliminary data.</text>
</comment>
<evidence type="ECO:0000256" key="6">
    <source>
        <dbReference type="SAM" id="Phobius"/>
    </source>
</evidence>
<organism evidence="8 9">
    <name type="scientific">Grifola frondosa</name>
    <name type="common">Maitake</name>
    <name type="synonym">Polyporus frondosus</name>
    <dbReference type="NCBI Taxonomy" id="5627"/>
    <lineage>
        <taxon>Eukaryota</taxon>
        <taxon>Fungi</taxon>
        <taxon>Dikarya</taxon>
        <taxon>Basidiomycota</taxon>
        <taxon>Agaricomycotina</taxon>
        <taxon>Agaricomycetes</taxon>
        <taxon>Polyporales</taxon>
        <taxon>Grifolaceae</taxon>
        <taxon>Grifola</taxon>
    </lineage>
</organism>
<dbReference type="PANTHER" id="PTHR12943:SF27">
    <property type="entry name" value="HOMOCYSTEINE-INDUCED ENDOPLASMIC RETICULUM PROTEIN, ISOFORM A"/>
    <property type="match status" value="1"/>
</dbReference>
<dbReference type="OrthoDB" id="21589at2759"/>
<evidence type="ECO:0000256" key="2">
    <source>
        <dbReference type="ARBA" id="ARBA00022692"/>
    </source>
</evidence>
<evidence type="ECO:0000259" key="7">
    <source>
        <dbReference type="PROSITE" id="PS50053"/>
    </source>
</evidence>